<name>A0AAN6G3B4_9BASI</name>
<dbReference type="Proteomes" id="UP001176521">
    <property type="component" value="Unassembled WGS sequence"/>
</dbReference>
<accession>A0AAN6G3B4</accession>
<proteinExistence type="predicted"/>
<evidence type="ECO:0000313" key="2">
    <source>
        <dbReference type="EMBL" id="KAK0518842.1"/>
    </source>
</evidence>
<evidence type="ECO:0000256" key="1">
    <source>
        <dbReference type="SAM" id="MobiDB-lite"/>
    </source>
</evidence>
<dbReference type="AlphaFoldDB" id="A0AAN6G3B4"/>
<sequence>MSHDLAFWDLVFDETYKALISSIKTQTPLCPAGASFPASSGPPLEPTVPAHPHLKTRAGFVCHCGFVAIDTTSKAQRHREATCQASFRAAKLQSWQGKGGWFQVEREGPPFLATQPSTDMADLGAFLAAAQAQAAEAGLDPITLRPLKPQIDSTTRQTSGWLRKARWNRTLRGVDLSGASALLHDPQVTFGGVRPPAGLDEPTLPEIVQQAQAHAKDRVLRAGKTALDQLNDDCLIMLACDDVTWPKKSARKSLDTSEGYRDRGAPMLAALSDLPLRSGYWSVPTQFRRSMRFPASLAPLSAAVASVAEKVDAFIQHIVADTVEDKHVTSLILALLRQPLEGVGRANLIVVYSAIQGVERERGHKWTSGQKHGQFLVRLILGLRVTLWAVVEDVHGSIPLATRYKLLERLRQEVAVYGNGLAMSTLYGQRNYCLSLEAEASNLFRVVWAADGQSFTINGDLVRLTDLRAFAQGLVDETVALGRKLQRLGTATDDEDDFPLEQLRDVTGEETVGYSFVHDRHNEAIRHKSSMLRRILPRIASKVAPEEDEATGTEAPNSMNSCRTGAERRTGFCRHAHHGLRFGIRG</sequence>
<comment type="caution">
    <text evidence="2">The sequence shown here is derived from an EMBL/GenBank/DDBJ whole genome shotgun (WGS) entry which is preliminary data.</text>
</comment>
<feature type="compositionally biased region" description="Polar residues" evidence="1">
    <location>
        <begin position="554"/>
        <end position="563"/>
    </location>
</feature>
<protein>
    <submittedName>
        <fullName evidence="2">Uncharacterized protein</fullName>
    </submittedName>
</protein>
<dbReference type="EMBL" id="JAPDMQ010001154">
    <property type="protein sequence ID" value="KAK0518842.1"/>
    <property type="molecule type" value="Genomic_DNA"/>
</dbReference>
<organism evidence="2 3">
    <name type="scientific">Tilletia horrida</name>
    <dbReference type="NCBI Taxonomy" id="155126"/>
    <lineage>
        <taxon>Eukaryota</taxon>
        <taxon>Fungi</taxon>
        <taxon>Dikarya</taxon>
        <taxon>Basidiomycota</taxon>
        <taxon>Ustilaginomycotina</taxon>
        <taxon>Exobasidiomycetes</taxon>
        <taxon>Tilletiales</taxon>
        <taxon>Tilletiaceae</taxon>
        <taxon>Tilletia</taxon>
    </lineage>
</organism>
<reference evidence="2" key="1">
    <citation type="journal article" date="2023" name="PhytoFront">
        <title>Draft Genome Resources of Seven Strains of Tilletia horrida, Causal Agent of Kernel Smut of Rice.</title>
        <authorList>
            <person name="Khanal S."/>
            <person name="Antony Babu S."/>
            <person name="Zhou X.G."/>
        </authorList>
    </citation>
    <scope>NUCLEOTIDE SEQUENCE</scope>
    <source>
        <strain evidence="2">TX3</strain>
    </source>
</reference>
<keyword evidence="3" id="KW-1185">Reference proteome</keyword>
<gene>
    <name evidence="2" type="ORF">OC842_007659</name>
</gene>
<evidence type="ECO:0000313" key="3">
    <source>
        <dbReference type="Proteomes" id="UP001176521"/>
    </source>
</evidence>
<feature type="region of interest" description="Disordered" evidence="1">
    <location>
        <begin position="543"/>
        <end position="563"/>
    </location>
</feature>